<feature type="domain" description="Lipocalin-like" evidence="1">
    <location>
        <begin position="8"/>
        <end position="140"/>
    </location>
</feature>
<dbReference type="EMBL" id="FMXQ01000006">
    <property type="protein sequence ID" value="SDB40097.1"/>
    <property type="molecule type" value="Genomic_DNA"/>
</dbReference>
<dbReference type="InterPro" id="IPR024311">
    <property type="entry name" value="Lipocalin-like"/>
</dbReference>
<accession>A0A1G6D4L8</accession>
<reference evidence="2 3" key="1">
    <citation type="submission" date="2016-10" db="EMBL/GenBank/DDBJ databases">
        <authorList>
            <person name="de Groot N.N."/>
        </authorList>
    </citation>
    <scope>NUCLEOTIDE SEQUENCE [LARGE SCALE GENOMIC DNA]</scope>
    <source>
        <strain evidence="2 3">ATCC 35022</strain>
    </source>
</reference>
<evidence type="ECO:0000313" key="2">
    <source>
        <dbReference type="EMBL" id="SDB40097.1"/>
    </source>
</evidence>
<keyword evidence="3" id="KW-1185">Reference proteome</keyword>
<evidence type="ECO:0000259" key="1">
    <source>
        <dbReference type="Pfam" id="PF13924"/>
    </source>
</evidence>
<dbReference type="Proteomes" id="UP000199071">
    <property type="component" value="Unassembled WGS sequence"/>
</dbReference>
<dbReference type="STRING" id="665467.SAMN02982931_03008"/>
<sequence>MTESPLTGTWRLIGWHNETADGDRVYPLGQDAIGIVTYTGDGHMMVHIARADRPRYATEDMAGGSTEEDVAAMKSMIAYAGRYEFRGDHVLHHVTLSSFPNWVGSSQKRHVRFDGDRLVLSTDPIIHQGREITAELIWERLPAA</sequence>
<protein>
    <submittedName>
        <fullName evidence="2">Lipocalin-like domain-containing protein</fullName>
    </submittedName>
</protein>
<name>A0A1G6D4L8_9HYPH</name>
<proteinExistence type="predicted"/>
<dbReference type="AlphaFoldDB" id="A0A1G6D4L8"/>
<dbReference type="Pfam" id="PF13924">
    <property type="entry name" value="Lipocalin_5"/>
    <property type="match status" value="1"/>
</dbReference>
<gene>
    <name evidence="2" type="ORF">SAMN02982931_03008</name>
</gene>
<evidence type="ECO:0000313" key="3">
    <source>
        <dbReference type="Proteomes" id="UP000199071"/>
    </source>
</evidence>
<dbReference type="RefSeq" id="WP_090877378.1">
    <property type="nucleotide sequence ID" value="NZ_FMXQ01000006.1"/>
</dbReference>
<dbReference type="OrthoDB" id="118834at2"/>
<organism evidence="2 3">
    <name type="scientific">Bauldia litoralis</name>
    <dbReference type="NCBI Taxonomy" id="665467"/>
    <lineage>
        <taxon>Bacteria</taxon>
        <taxon>Pseudomonadati</taxon>
        <taxon>Pseudomonadota</taxon>
        <taxon>Alphaproteobacteria</taxon>
        <taxon>Hyphomicrobiales</taxon>
        <taxon>Kaistiaceae</taxon>
        <taxon>Bauldia</taxon>
    </lineage>
</organism>